<dbReference type="GO" id="GO:0006139">
    <property type="term" value="P:nucleobase-containing compound metabolic process"/>
    <property type="evidence" value="ECO:0007669"/>
    <property type="project" value="InterPro"/>
</dbReference>
<dbReference type="RefSeq" id="XP_022325104.1">
    <property type="nucleotide sequence ID" value="XM_022469396.1"/>
</dbReference>
<dbReference type="GeneID" id="111125493"/>
<protein>
    <submittedName>
        <fullName evidence="3">Uncharacterized protein LOC111125493</fullName>
    </submittedName>
</protein>
<name>A0A8B8DC40_CRAVI</name>
<gene>
    <name evidence="3" type="primary">LOC111125493</name>
</gene>
<dbReference type="SUPFAM" id="SSF53098">
    <property type="entry name" value="Ribonuclease H-like"/>
    <property type="match status" value="1"/>
</dbReference>
<dbReference type="InterPro" id="IPR012337">
    <property type="entry name" value="RNaseH-like_sf"/>
</dbReference>
<dbReference type="Gene3D" id="3.30.420.10">
    <property type="entry name" value="Ribonuclease H-like superfamily/Ribonuclease H"/>
    <property type="match status" value="1"/>
</dbReference>
<evidence type="ECO:0000259" key="1">
    <source>
        <dbReference type="SMART" id="SM00474"/>
    </source>
</evidence>
<dbReference type="PANTHER" id="PTHR46814:SF1">
    <property type="entry name" value="EGALITARIAN, ISOFORM B"/>
    <property type="match status" value="1"/>
</dbReference>
<dbReference type="GO" id="GO:0008408">
    <property type="term" value="F:3'-5' exonuclease activity"/>
    <property type="evidence" value="ECO:0007669"/>
    <property type="project" value="InterPro"/>
</dbReference>
<dbReference type="InterPro" id="IPR002562">
    <property type="entry name" value="3'-5'_exonuclease_dom"/>
</dbReference>
<dbReference type="AlphaFoldDB" id="A0A8B8DC40"/>
<sequence length="447" mass="53008">MMAESKEPQNVLITDSRHCKEVVSKLNGESVLAVHCLILERRFYGKLTLVLVGTYSGDVYLFDSQENEALFTEGDLRSLLESNNILKVMKGCRTDSYILYKQFKVTLHNVFDVKIADDVIEEHNGRLLHQRLSIQELCEKHSTYSGVLAEHIDEFREQSAARTELWETRTADMMSSAANLVRAVIPDLYEELNRRIEENQLWENFTKRIQEEVTCCQDHDRNEQQKQRRKDNLMKVINSINDQPDNSTKYSDLTDDSDEKLAVERIKHWEAKQISPFIARLEEESTLSYLDQLDRRVRSEEEYPVAKFIWQCLSWNENHPNEEVLGLVRKLKERIKEITLKRIEQNYSMGTKLEDMATTELWVLKSLFLKTTDDCQYPRVISRLYWLVFERELDKNIETFDKWGKRRKRCELFYEKMSFYAGKTKAFLIPRSVHEKSRKLKRDYEKK</sequence>
<dbReference type="KEGG" id="cvn:111125493"/>
<reference evidence="3" key="1">
    <citation type="submission" date="2025-08" db="UniProtKB">
        <authorList>
            <consortium name="RefSeq"/>
        </authorList>
    </citation>
    <scope>IDENTIFICATION</scope>
    <source>
        <tissue evidence="3">Whole sample</tissue>
    </source>
</reference>
<dbReference type="GO" id="GO:0003676">
    <property type="term" value="F:nucleic acid binding"/>
    <property type="evidence" value="ECO:0007669"/>
    <property type="project" value="InterPro"/>
</dbReference>
<dbReference type="SMART" id="SM00474">
    <property type="entry name" value="35EXOc"/>
    <property type="match status" value="1"/>
</dbReference>
<dbReference type="PANTHER" id="PTHR46814">
    <property type="entry name" value="EGALITARIAN, ISOFORM B"/>
    <property type="match status" value="1"/>
</dbReference>
<organism evidence="2 3">
    <name type="scientific">Crassostrea virginica</name>
    <name type="common">Eastern oyster</name>
    <dbReference type="NCBI Taxonomy" id="6565"/>
    <lineage>
        <taxon>Eukaryota</taxon>
        <taxon>Metazoa</taxon>
        <taxon>Spiralia</taxon>
        <taxon>Lophotrochozoa</taxon>
        <taxon>Mollusca</taxon>
        <taxon>Bivalvia</taxon>
        <taxon>Autobranchia</taxon>
        <taxon>Pteriomorphia</taxon>
        <taxon>Ostreida</taxon>
        <taxon>Ostreoidea</taxon>
        <taxon>Ostreidae</taxon>
        <taxon>Crassostrea</taxon>
    </lineage>
</organism>
<dbReference type="OrthoDB" id="368776at2759"/>
<evidence type="ECO:0000313" key="3">
    <source>
        <dbReference type="RefSeq" id="XP_022325104.1"/>
    </source>
</evidence>
<accession>A0A8B8DC40</accession>
<dbReference type="Pfam" id="PF01612">
    <property type="entry name" value="DNA_pol_A_exo1"/>
    <property type="match status" value="1"/>
</dbReference>
<keyword evidence="2" id="KW-1185">Reference proteome</keyword>
<proteinExistence type="predicted"/>
<dbReference type="InterPro" id="IPR036397">
    <property type="entry name" value="RNaseH_sf"/>
</dbReference>
<feature type="domain" description="3'-5' exonuclease" evidence="1">
    <location>
        <begin position="10"/>
        <end position="197"/>
    </location>
</feature>
<dbReference type="Proteomes" id="UP000694844">
    <property type="component" value="Chromosome 3"/>
</dbReference>
<evidence type="ECO:0000313" key="2">
    <source>
        <dbReference type="Proteomes" id="UP000694844"/>
    </source>
</evidence>